<feature type="compositionally biased region" description="Basic residues" evidence="1">
    <location>
        <begin position="178"/>
        <end position="192"/>
    </location>
</feature>
<accession>A0A7W6RBV1</accession>
<comment type="caution">
    <text evidence="3">The sequence shown here is derived from an EMBL/GenBank/DDBJ whole genome shotgun (WGS) entry which is preliminary data.</text>
</comment>
<gene>
    <name evidence="3" type="ORF">GGD89_001251</name>
</gene>
<feature type="region of interest" description="Disordered" evidence="1">
    <location>
        <begin position="1"/>
        <end position="40"/>
    </location>
</feature>
<evidence type="ECO:0000313" key="3">
    <source>
        <dbReference type="EMBL" id="MBB4265629.1"/>
    </source>
</evidence>
<sequence length="289" mass="29854">MKQGSNTRGRPRGRVGGGGGKRTPNRNQTFDSNGPNVRLRGNAMQLVEKYTALARDAGSQGDRVLSENYYQHADHYHRVYMALTGQSDGTRAATAAQQTGGRGIGADRGTGDDLFGDGDGDTAASPERERTPRATARRGNGQDRDDSRDAEATPDDGGAADGAEETGESQGGPTRVSRAPRRTGRGGARTKSRATNGDDDSTATTSRGATSRGNGRDDEAGAETGIEDGAAPAADASPSDDAEADAAESPARTRRIRRNPRRAGTTRAASGGGDSPESGQQPTAEPSVA</sequence>
<evidence type="ECO:0000256" key="1">
    <source>
        <dbReference type="SAM" id="MobiDB-lite"/>
    </source>
</evidence>
<evidence type="ECO:0000313" key="4">
    <source>
        <dbReference type="Proteomes" id="UP000554286"/>
    </source>
</evidence>
<dbReference type="Proteomes" id="UP000554286">
    <property type="component" value="Unassembled WGS sequence"/>
</dbReference>
<dbReference type="AlphaFoldDB" id="A0A7W6RBV1"/>
<dbReference type="EMBL" id="JACIGK010000007">
    <property type="protein sequence ID" value="MBB4265629.1"/>
    <property type="molecule type" value="Genomic_DNA"/>
</dbReference>
<keyword evidence="4" id="KW-1185">Reference proteome</keyword>
<feature type="compositionally biased region" description="Low complexity" evidence="1">
    <location>
        <begin position="89"/>
        <end position="99"/>
    </location>
</feature>
<feature type="compositionally biased region" description="Basic and acidic residues" evidence="1">
    <location>
        <begin position="140"/>
        <end position="151"/>
    </location>
</feature>
<organism evidence="3 4">
    <name type="scientific">Roseospira visakhapatnamensis</name>
    <dbReference type="NCBI Taxonomy" id="390880"/>
    <lineage>
        <taxon>Bacteria</taxon>
        <taxon>Pseudomonadati</taxon>
        <taxon>Pseudomonadota</taxon>
        <taxon>Alphaproteobacteria</taxon>
        <taxon>Rhodospirillales</taxon>
        <taxon>Rhodospirillaceae</taxon>
        <taxon>Roseospira</taxon>
    </lineage>
</organism>
<feature type="compositionally biased region" description="Polar residues" evidence="1">
    <location>
        <begin position="277"/>
        <end position="289"/>
    </location>
</feature>
<dbReference type="RefSeq" id="WP_221238340.1">
    <property type="nucleotide sequence ID" value="NZ_JACIGK010000007.1"/>
</dbReference>
<feature type="region of interest" description="Disordered" evidence="1">
    <location>
        <begin position="88"/>
        <end position="289"/>
    </location>
</feature>
<evidence type="ECO:0000259" key="2">
    <source>
        <dbReference type="Pfam" id="PF13763"/>
    </source>
</evidence>
<feature type="compositionally biased region" description="Low complexity" evidence="1">
    <location>
        <begin position="227"/>
        <end position="237"/>
    </location>
</feature>
<feature type="compositionally biased region" description="Basic residues" evidence="1">
    <location>
        <begin position="252"/>
        <end position="261"/>
    </location>
</feature>
<name>A0A7W6RBV1_9PROT</name>
<dbReference type="InterPro" id="IPR025430">
    <property type="entry name" value="DUF4167"/>
</dbReference>
<dbReference type="Pfam" id="PF13763">
    <property type="entry name" value="DUF4167"/>
    <property type="match status" value="1"/>
</dbReference>
<reference evidence="3 4" key="1">
    <citation type="submission" date="2020-08" db="EMBL/GenBank/DDBJ databases">
        <title>Genome sequencing of Purple Non-Sulfur Bacteria from various extreme environments.</title>
        <authorList>
            <person name="Mayer M."/>
        </authorList>
    </citation>
    <scope>NUCLEOTIDE SEQUENCE [LARGE SCALE GENOMIC DNA]</scope>
    <source>
        <strain evidence="3 4">JA131</strain>
    </source>
</reference>
<proteinExistence type="predicted"/>
<feature type="compositionally biased region" description="Polar residues" evidence="1">
    <location>
        <begin position="25"/>
        <end position="35"/>
    </location>
</feature>
<protein>
    <recommendedName>
        <fullName evidence="2">DUF4167 domain-containing protein</fullName>
    </recommendedName>
</protein>
<feature type="domain" description="DUF4167" evidence="2">
    <location>
        <begin position="11"/>
        <end position="83"/>
    </location>
</feature>
<feature type="compositionally biased region" description="Low complexity" evidence="1">
    <location>
        <begin position="202"/>
        <end position="213"/>
    </location>
</feature>